<evidence type="ECO:0000256" key="2">
    <source>
        <dbReference type="ARBA" id="ARBA00022490"/>
    </source>
</evidence>
<dbReference type="GO" id="GO:0006515">
    <property type="term" value="P:protein quality control for misfolded or incompletely synthesized proteins"/>
    <property type="evidence" value="ECO:0007669"/>
    <property type="project" value="TreeGrafter"/>
</dbReference>
<evidence type="ECO:0000256" key="6">
    <source>
        <dbReference type="RuleBase" id="RU003567"/>
    </source>
</evidence>
<reference evidence="7" key="2">
    <citation type="submission" date="2020-09" db="EMBL/GenBank/DDBJ databases">
        <authorList>
            <person name="Sun Q."/>
            <person name="Ohkuma M."/>
        </authorList>
    </citation>
    <scope>NUCLEOTIDE SEQUENCE</scope>
    <source>
        <strain evidence="7">JCM 17251</strain>
    </source>
</reference>
<reference evidence="7" key="1">
    <citation type="journal article" date="2014" name="Int. J. Syst. Evol. Microbiol.">
        <title>Complete genome sequence of Corynebacterium casei LMG S-19264T (=DSM 44701T), isolated from a smear-ripened cheese.</title>
        <authorList>
            <consortium name="US DOE Joint Genome Institute (JGI-PGF)"/>
            <person name="Walter F."/>
            <person name="Albersmeier A."/>
            <person name="Kalinowski J."/>
            <person name="Ruckert C."/>
        </authorList>
    </citation>
    <scope>NUCLEOTIDE SEQUENCE</scope>
    <source>
        <strain evidence="7">JCM 17251</strain>
    </source>
</reference>
<dbReference type="PRINTS" id="PR00127">
    <property type="entry name" value="CLPPROTEASEP"/>
</dbReference>
<comment type="caution">
    <text evidence="7">The sequence shown here is derived from an EMBL/GenBank/DDBJ whole genome shotgun (WGS) entry which is preliminary data.</text>
</comment>
<dbReference type="CDD" id="cd07016">
    <property type="entry name" value="S14_ClpP_1"/>
    <property type="match status" value="1"/>
</dbReference>
<dbReference type="PANTHER" id="PTHR10381:SF70">
    <property type="entry name" value="ATP-DEPENDENT CLP PROTEASE PROTEOLYTIC SUBUNIT"/>
    <property type="match status" value="1"/>
</dbReference>
<keyword evidence="3 7" id="KW-0645">Protease</keyword>
<dbReference type="GO" id="GO:0004176">
    <property type="term" value="F:ATP-dependent peptidase activity"/>
    <property type="evidence" value="ECO:0007669"/>
    <property type="project" value="InterPro"/>
</dbReference>
<keyword evidence="2" id="KW-0963">Cytoplasm</keyword>
<dbReference type="InterPro" id="IPR001907">
    <property type="entry name" value="ClpP"/>
</dbReference>
<keyword evidence="8" id="KW-1185">Reference proteome</keyword>
<dbReference type="Proteomes" id="UP000624041">
    <property type="component" value="Unassembled WGS sequence"/>
</dbReference>
<dbReference type="EMBL" id="BMOS01000049">
    <property type="protein sequence ID" value="GGN66784.1"/>
    <property type="molecule type" value="Genomic_DNA"/>
</dbReference>
<dbReference type="Pfam" id="PF00574">
    <property type="entry name" value="CLP_protease"/>
    <property type="match status" value="1"/>
</dbReference>
<sequence length="240" mass="26699">MKNINIKGPIVPSDEKWIYDIFDIESTCAKDVTDVLKNANGEDIQLTINSPGGDVYTASEIYTELKDYDGYVESRIVGVAASAASVIAMAGKVKMSPTAQMMIHNASTIAIGDHNEMDRTSNFLKSVNKSISTSYQQKTGLSEEELLNLMDEETWMDAEEAKEKGFVDEIMFEDAPKAVASLPGALPKNVIDKMRTDALKQPEKVTLEDIKNVVAEMKQEIVNELKNEEKQKPVKNNWLF</sequence>
<evidence type="ECO:0000256" key="5">
    <source>
        <dbReference type="ARBA" id="ARBA00022825"/>
    </source>
</evidence>
<dbReference type="GO" id="GO:0051117">
    <property type="term" value="F:ATPase binding"/>
    <property type="evidence" value="ECO:0007669"/>
    <property type="project" value="TreeGrafter"/>
</dbReference>
<evidence type="ECO:0000256" key="1">
    <source>
        <dbReference type="ARBA" id="ARBA00007039"/>
    </source>
</evidence>
<dbReference type="Gene3D" id="3.90.226.10">
    <property type="entry name" value="2-enoyl-CoA Hydratase, Chain A, domain 1"/>
    <property type="match status" value="1"/>
</dbReference>
<dbReference type="PANTHER" id="PTHR10381">
    <property type="entry name" value="ATP-DEPENDENT CLP PROTEASE PROTEOLYTIC SUBUNIT"/>
    <property type="match status" value="1"/>
</dbReference>
<dbReference type="InterPro" id="IPR029045">
    <property type="entry name" value="ClpP/crotonase-like_dom_sf"/>
</dbReference>
<keyword evidence="5" id="KW-0720">Serine protease</keyword>
<gene>
    <name evidence="7" type="primary">pi323</name>
    <name evidence="7" type="ORF">GCM10007971_37110</name>
</gene>
<dbReference type="SUPFAM" id="SSF52096">
    <property type="entry name" value="ClpP/crotonase"/>
    <property type="match status" value="1"/>
</dbReference>
<dbReference type="AlphaFoldDB" id="A0A918D593"/>
<evidence type="ECO:0000256" key="4">
    <source>
        <dbReference type="ARBA" id="ARBA00022801"/>
    </source>
</evidence>
<proteinExistence type="inferred from homology"/>
<dbReference type="InterPro" id="IPR023562">
    <property type="entry name" value="ClpP/TepA"/>
</dbReference>
<dbReference type="RefSeq" id="WP_229782797.1">
    <property type="nucleotide sequence ID" value="NZ_BMOS01000049.1"/>
</dbReference>
<dbReference type="GO" id="GO:0004252">
    <property type="term" value="F:serine-type endopeptidase activity"/>
    <property type="evidence" value="ECO:0007669"/>
    <property type="project" value="InterPro"/>
</dbReference>
<organism evidence="7 8">
    <name type="scientific">Oceanobacillus indicireducens</name>
    <dbReference type="NCBI Taxonomy" id="1004261"/>
    <lineage>
        <taxon>Bacteria</taxon>
        <taxon>Bacillati</taxon>
        <taxon>Bacillota</taxon>
        <taxon>Bacilli</taxon>
        <taxon>Bacillales</taxon>
        <taxon>Bacillaceae</taxon>
        <taxon>Oceanobacillus</taxon>
    </lineage>
</organism>
<evidence type="ECO:0000313" key="8">
    <source>
        <dbReference type="Proteomes" id="UP000624041"/>
    </source>
</evidence>
<dbReference type="NCBIfam" id="NF045542">
    <property type="entry name" value="Clp_rel_HeadMat"/>
    <property type="match status" value="1"/>
</dbReference>
<name>A0A918D593_9BACI</name>
<protein>
    <recommendedName>
        <fullName evidence="6">ATP-dependent Clp protease proteolytic subunit</fullName>
    </recommendedName>
</protein>
<comment type="similarity">
    <text evidence="1 6">Belongs to the peptidase S14 family.</text>
</comment>
<accession>A0A918D593</accession>
<evidence type="ECO:0000313" key="7">
    <source>
        <dbReference type="EMBL" id="GGN66784.1"/>
    </source>
</evidence>
<evidence type="ECO:0000256" key="3">
    <source>
        <dbReference type="ARBA" id="ARBA00022670"/>
    </source>
</evidence>
<dbReference type="GO" id="GO:0009368">
    <property type="term" value="C:endopeptidase Clp complex"/>
    <property type="evidence" value="ECO:0007669"/>
    <property type="project" value="TreeGrafter"/>
</dbReference>
<keyword evidence="4" id="KW-0378">Hydrolase</keyword>